<dbReference type="RefSeq" id="WP_007657375.1">
    <property type="nucleotide sequence ID" value="NZ_FTNM01000001.1"/>
</dbReference>
<evidence type="ECO:0000256" key="1">
    <source>
        <dbReference type="SAM" id="Coils"/>
    </source>
</evidence>
<dbReference type="PANTHER" id="PTHR38593">
    <property type="entry name" value="BLR2558 PROTEIN"/>
    <property type="match status" value="1"/>
</dbReference>
<dbReference type="Pfam" id="PF13628">
    <property type="entry name" value="DUF4142"/>
    <property type="match status" value="1"/>
</dbReference>
<dbReference type="Gene3D" id="1.20.1260.10">
    <property type="match status" value="1"/>
</dbReference>
<organism evidence="4 5">
    <name type="scientific">Pontibacter lucknowensis</name>
    <dbReference type="NCBI Taxonomy" id="1077936"/>
    <lineage>
        <taxon>Bacteria</taxon>
        <taxon>Pseudomonadati</taxon>
        <taxon>Bacteroidota</taxon>
        <taxon>Cytophagia</taxon>
        <taxon>Cytophagales</taxon>
        <taxon>Hymenobacteraceae</taxon>
        <taxon>Pontibacter</taxon>
    </lineage>
</organism>
<keyword evidence="5" id="KW-1185">Reference proteome</keyword>
<dbReference type="OrthoDB" id="850722at2"/>
<feature type="coiled-coil region" evidence="1">
    <location>
        <begin position="137"/>
        <end position="172"/>
    </location>
</feature>
<sequence length="184" mass="20722">MLNDKLLTLAFGLLFLLMIACGDSPDTDLAKTATPPVVKEMSRSAAFIDYAASTTMLQAELARLATERAQSEEVKALSAEMLEFYNRAMKQLQEVAKAEGLHTSLPDSLGSADKATLEEFGKLTGAEFDERYQAYVYASQRSQLDHYREMLLKAEEEEIRNWVNEMQLQLRARLQLAAQYDSVR</sequence>
<feature type="domain" description="DUF4142" evidence="3">
    <location>
        <begin position="45"/>
        <end position="178"/>
    </location>
</feature>
<reference evidence="5" key="1">
    <citation type="submission" date="2017-01" db="EMBL/GenBank/DDBJ databases">
        <authorList>
            <person name="Varghese N."/>
            <person name="Submissions S."/>
        </authorList>
    </citation>
    <scope>NUCLEOTIDE SEQUENCE [LARGE SCALE GENOMIC DNA]</scope>
    <source>
        <strain evidence="5">DM9</strain>
    </source>
</reference>
<dbReference type="Proteomes" id="UP000185924">
    <property type="component" value="Unassembled WGS sequence"/>
</dbReference>
<protein>
    <submittedName>
        <fullName evidence="4">Predicted outer membrane protein</fullName>
    </submittedName>
</protein>
<dbReference type="STRING" id="1077936.SAMN05421545_0673"/>
<feature type="chain" id="PRO_5009938612" evidence="2">
    <location>
        <begin position="23"/>
        <end position="184"/>
    </location>
</feature>
<dbReference type="InterPro" id="IPR025419">
    <property type="entry name" value="DUF4142"/>
</dbReference>
<dbReference type="AlphaFoldDB" id="A0A1N6U4D0"/>
<accession>A0A1N6U4D0</accession>
<dbReference type="PROSITE" id="PS51257">
    <property type="entry name" value="PROKAR_LIPOPROTEIN"/>
    <property type="match status" value="1"/>
</dbReference>
<evidence type="ECO:0000259" key="3">
    <source>
        <dbReference type="Pfam" id="PF13628"/>
    </source>
</evidence>
<evidence type="ECO:0000313" key="4">
    <source>
        <dbReference type="EMBL" id="SIQ60482.1"/>
    </source>
</evidence>
<gene>
    <name evidence="4" type="ORF">SAMN05421545_0673</name>
</gene>
<proteinExistence type="predicted"/>
<keyword evidence="2" id="KW-0732">Signal</keyword>
<keyword evidence="1" id="KW-0175">Coiled coil</keyword>
<dbReference type="PANTHER" id="PTHR38593:SF1">
    <property type="entry name" value="BLR2558 PROTEIN"/>
    <property type="match status" value="1"/>
</dbReference>
<dbReference type="EMBL" id="FTNM01000001">
    <property type="protein sequence ID" value="SIQ60482.1"/>
    <property type="molecule type" value="Genomic_DNA"/>
</dbReference>
<feature type="signal peptide" evidence="2">
    <location>
        <begin position="1"/>
        <end position="22"/>
    </location>
</feature>
<name>A0A1N6U4D0_9BACT</name>
<evidence type="ECO:0000313" key="5">
    <source>
        <dbReference type="Proteomes" id="UP000185924"/>
    </source>
</evidence>
<evidence type="ECO:0000256" key="2">
    <source>
        <dbReference type="SAM" id="SignalP"/>
    </source>
</evidence>
<dbReference type="InterPro" id="IPR012347">
    <property type="entry name" value="Ferritin-like"/>
</dbReference>